<evidence type="ECO:0000256" key="3">
    <source>
        <dbReference type="ARBA" id="ARBA00022989"/>
    </source>
</evidence>
<comment type="subcellular location">
    <subcellularLocation>
        <location evidence="1">Membrane</location>
        <topology evidence="1">Multi-pass membrane protein</topology>
    </subcellularLocation>
</comment>
<feature type="transmembrane region" description="Helical" evidence="5">
    <location>
        <begin position="96"/>
        <end position="115"/>
    </location>
</feature>
<dbReference type="eggNOG" id="COG1714">
    <property type="taxonomic scope" value="Bacteria"/>
</dbReference>
<accession>I0HD31</accession>
<evidence type="ECO:0000313" key="8">
    <source>
        <dbReference type="Proteomes" id="UP000007882"/>
    </source>
</evidence>
<keyword evidence="3 5" id="KW-1133">Transmembrane helix</keyword>
<name>I0HD31_ACTM4</name>
<evidence type="ECO:0000259" key="6">
    <source>
        <dbReference type="Pfam" id="PF06271"/>
    </source>
</evidence>
<proteinExistence type="predicted"/>
<dbReference type="KEGG" id="ams:AMIS_56980"/>
<dbReference type="HOGENOM" id="CLU_1998978_0_0_11"/>
<keyword evidence="8" id="KW-1185">Reference proteome</keyword>
<dbReference type="Pfam" id="PF06271">
    <property type="entry name" value="RDD"/>
    <property type="match status" value="1"/>
</dbReference>
<dbReference type="AlphaFoldDB" id="I0HD31"/>
<evidence type="ECO:0000256" key="2">
    <source>
        <dbReference type="ARBA" id="ARBA00022692"/>
    </source>
</evidence>
<organism evidence="7 8">
    <name type="scientific">Actinoplanes missouriensis (strain ATCC 14538 / DSM 43046 / CBS 188.64 / JCM 3121 / NBRC 102363 / NCIMB 12654 / NRRL B-3342 / UNCC 431)</name>
    <dbReference type="NCBI Taxonomy" id="512565"/>
    <lineage>
        <taxon>Bacteria</taxon>
        <taxon>Bacillati</taxon>
        <taxon>Actinomycetota</taxon>
        <taxon>Actinomycetes</taxon>
        <taxon>Micromonosporales</taxon>
        <taxon>Micromonosporaceae</taxon>
        <taxon>Actinoplanes</taxon>
    </lineage>
</organism>
<feature type="transmembrane region" description="Helical" evidence="5">
    <location>
        <begin position="32"/>
        <end position="53"/>
    </location>
</feature>
<dbReference type="PATRIC" id="fig|512565.3.peg.5695"/>
<gene>
    <name evidence="7" type="ordered locus">AMIS_56980</name>
</gene>
<evidence type="ECO:0000256" key="1">
    <source>
        <dbReference type="ARBA" id="ARBA00004141"/>
    </source>
</evidence>
<dbReference type="GO" id="GO:0016020">
    <property type="term" value="C:membrane"/>
    <property type="evidence" value="ECO:0007669"/>
    <property type="project" value="UniProtKB-SubCell"/>
</dbReference>
<dbReference type="EMBL" id="AP012319">
    <property type="protein sequence ID" value="BAL90918.1"/>
    <property type="molecule type" value="Genomic_DNA"/>
</dbReference>
<dbReference type="OrthoDB" id="9793824at2"/>
<reference evidence="7 8" key="1">
    <citation type="submission" date="2012-02" db="EMBL/GenBank/DDBJ databases">
        <title>Complete genome sequence of Actinoplanes missouriensis 431 (= NBRC 102363).</title>
        <authorList>
            <person name="Ohnishi Y."/>
            <person name="Ishikawa J."/>
            <person name="Sekine M."/>
            <person name="Hosoyama A."/>
            <person name="Harada T."/>
            <person name="Narita H."/>
            <person name="Hata T."/>
            <person name="Konno Y."/>
            <person name="Tutikane K."/>
            <person name="Fujita N."/>
            <person name="Horinouchi S."/>
            <person name="Hayakawa M."/>
        </authorList>
    </citation>
    <scope>NUCLEOTIDE SEQUENCE [LARGE SCALE GENOMIC DNA]</scope>
    <source>
        <strain evidence="8">ATCC 14538 / DSM 43046 / CBS 188.64 / JCM 3121 / NBRC 102363 / NCIMB 12654 / NRRL B-3342 / UNCC 431</strain>
    </source>
</reference>
<keyword evidence="2 5" id="KW-0812">Transmembrane</keyword>
<feature type="domain" description="RDD" evidence="6">
    <location>
        <begin position="41"/>
        <end position="130"/>
    </location>
</feature>
<dbReference type="Proteomes" id="UP000007882">
    <property type="component" value="Chromosome"/>
</dbReference>
<keyword evidence="4 5" id="KW-0472">Membrane</keyword>
<evidence type="ECO:0000313" key="7">
    <source>
        <dbReference type="EMBL" id="BAL90918.1"/>
    </source>
</evidence>
<dbReference type="RefSeq" id="WP_014445806.1">
    <property type="nucleotide sequence ID" value="NC_017093.1"/>
</dbReference>
<dbReference type="InterPro" id="IPR010432">
    <property type="entry name" value="RDD"/>
</dbReference>
<sequence length="136" mass="14969">MSNPHQMPYGWAPPITDGFIRARPPVTPGRRLAAALLDVLLMIVTLGVGWLAWAMVTWPAGQTPAKRLLGQVVTDSATGVPFGRRRMAVREMCLKLALNVVTLTAFAWVDGLFALGDRDQHRALHDRMANSIVVER</sequence>
<evidence type="ECO:0000256" key="5">
    <source>
        <dbReference type="SAM" id="Phobius"/>
    </source>
</evidence>
<evidence type="ECO:0000256" key="4">
    <source>
        <dbReference type="ARBA" id="ARBA00023136"/>
    </source>
</evidence>
<protein>
    <recommendedName>
        <fullName evidence="6">RDD domain-containing protein</fullName>
    </recommendedName>
</protein>